<evidence type="ECO:0000259" key="1">
    <source>
        <dbReference type="Pfam" id="PF07883"/>
    </source>
</evidence>
<sequence>MIEEKDTAAAVAPHGVPFLAGRDTAPAYWAFGVLWVVLADSEQTGGAFSVMEQWMPSDGGPPPHVHPIDEWFNILEGSIEFRVEDEPPMRATAGDSVWIPRGTVHSFTTKSAAHVFNGYTPAGFEQVIMGLGTPAERRELPPEDLGFEPRAAAQLMDNFWSASADTGWAKKWIQ</sequence>
<accession>A0A6I8LX82</accession>
<reference evidence="2 3" key="1">
    <citation type="submission" date="2019-09" db="EMBL/GenBank/DDBJ databases">
        <authorList>
            <person name="Leyn A S."/>
        </authorList>
    </citation>
    <scope>NUCLEOTIDE SEQUENCE [LARGE SCALE GENOMIC DNA]</scope>
    <source>
        <strain evidence="2">AA231_1</strain>
    </source>
</reference>
<keyword evidence="3" id="KW-1185">Reference proteome</keyword>
<dbReference type="EMBL" id="CABVGP010000002">
    <property type="protein sequence ID" value="VVJ21869.1"/>
    <property type="molecule type" value="Genomic_DNA"/>
</dbReference>
<evidence type="ECO:0000313" key="3">
    <source>
        <dbReference type="Proteomes" id="UP000399805"/>
    </source>
</evidence>
<proteinExistence type="predicted"/>
<dbReference type="PANTHER" id="PTHR36440">
    <property type="entry name" value="PUTATIVE (AFU_ORTHOLOGUE AFUA_8G07350)-RELATED"/>
    <property type="match status" value="1"/>
</dbReference>
<dbReference type="InterPro" id="IPR053146">
    <property type="entry name" value="QDO-like"/>
</dbReference>
<name>A0A6I8LX82_9PSEU</name>
<dbReference type="Pfam" id="PF07883">
    <property type="entry name" value="Cupin_2"/>
    <property type="match status" value="1"/>
</dbReference>
<dbReference type="Gene3D" id="2.60.120.10">
    <property type="entry name" value="Jelly Rolls"/>
    <property type="match status" value="1"/>
</dbReference>
<dbReference type="PANTHER" id="PTHR36440:SF1">
    <property type="entry name" value="PUTATIVE (AFU_ORTHOLOGUE AFUA_8G07350)-RELATED"/>
    <property type="match status" value="1"/>
</dbReference>
<feature type="domain" description="Cupin type-2" evidence="1">
    <location>
        <begin position="55"/>
        <end position="111"/>
    </location>
</feature>
<dbReference type="Proteomes" id="UP000399805">
    <property type="component" value="Unassembled WGS sequence"/>
</dbReference>
<dbReference type="InterPro" id="IPR013096">
    <property type="entry name" value="Cupin_2"/>
</dbReference>
<dbReference type="InterPro" id="IPR014710">
    <property type="entry name" value="RmlC-like_jellyroll"/>
</dbReference>
<dbReference type="InterPro" id="IPR011051">
    <property type="entry name" value="RmlC_Cupin_sf"/>
</dbReference>
<gene>
    <name evidence="2" type="ORF">AA23TX_06883</name>
</gene>
<dbReference type="RefSeq" id="WP_230862851.1">
    <property type="nucleotide sequence ID" value="NZ_CABVGP010000002.1"/>
</dbReference>
<organism evidence="2 3">
    <name type="scientific">Amycolatopsis camponoti</name>
    <dbReference type="NCBI Taxonomy" id="2606593"/>
    <lineage>
        <taxon>Bacteria</taxon>
        <taxon>Bacillati</taxon>
        <taxon>Actinomycetota</taxon>
        <taxon>Actinomycetes</taxon>
        <taxon>Pseudonocardiales</taxon>
        <taxon>Pseudonocardiaceae</taxon>
        <taxon>Amycolatopsis</taxon>
    </lineage>
</organism>
<protein>
    <submittedName>
        <fullName evidence="2">Cupin domain protein</fullName>
    </submittedName>
</protein>
<evidence type="ECO:0000313" key="2">
    <source>
        <dbReference type="EMBL" id="VVJ21869.1"/>
    </source>
</evidence>
<dbReference type="SUPFAM" id="SSF51182">
    <property type="entry name" value="RmlC-like cupins"/>
    <property type="match status" value="1"/>
</dbReference>
<dbReference type="AlphaFoldDB" id="A0A6I8LX82"/>